<evidence type="ECO:0000313" key="3">
    <source>
        <dbReference type="EMBL" id="UUT35957.1"/>
    </source>
</evidence>
<dbReference type="InterPro" id="IPR013538">
    <property type="entry name" value="ASHA1/2-like_C"/>
</dbReference>
<dbReference type="Gene3D" id="3.30.530.20">
    <property type="match status" value="1"/>
</dbReference>
<dbReference type="EMBL" id="CP091139">
    <property type="protein sequence ID" value="UUT35957.1"/>
    <property type="molecule type" value="Genomic_DNA"/>
</dbReference>
<evidence type="ECO:0000259" key="2">
    <source>
        <dbReference type="Pfam" id="PF08327"/>
    </source>
</evidence>
<protein>
    <submittedName>
        <fullName evidence="3">SRPBCC domain-containing protein</fullName>
    </submittedName>
</protein>
<accession>A0ABY5NLB9</accession>
<feature type="domain" description="Activator of Hsp90 ATPase homologue 1/2-like C-terminal" evidence="2">
    <location>
        <begin position="11"/>
        <end position="107"/>
    </location>
</feature>
<gene>
    <name evidence="3" type="ORF">L2X98_22790</name>
</gene>
<evidence type="ECO:0000256" key="1">
    <source>
        <dbReference type="ARBA" id="ARBA00006817"/>
    </source>
</evidence>
<dbReference type="Pfam" id="PF08327">
    <property type="entry name" value="AHSA1"/>
    <property type="match status" value="1"/>
</dbReference>
<organism evidence="3 4">
    <name type="scientific">Microbacterium elymi</name>
    <dbReference type="NCBI Taxonomy" id="2909587"/>
    <lineage>
        <taxon>Bacteria</taxon>
        <taxon>Bacillati</taxon>
        <taxon>Actinomycetota</taxon>
        <taxon>Actinomycetes</taxon>
        <taxon>Micrococcales</taxon>
        <taxon>Microbacteriaceae</taxon>
        <taxon>Microbacterium</taxon>
    </lineage>
</organism>
<keyword evidence="4" id="KW-1185">Reference proteome</keyword>
<dbReference type="InterPro" id="IPR023393">
    <property type="entry name" value="START-like_dom_sf"/>
</dbReference>
<reference evidence="3" key="1">
    <citation type="submission" date="2022-01" db="EMBL/GenBank/DDBJ databases">
        <title>Microbacterium eymi and Microbacterium rhizovicinus sp. nov., isolated from the rhizospheric soil of Elymus tsukushiensis, a plant native to the Dokdo Islands, Republic of Korea.</title>
        <authorList>
            <person name="Hwang Y.J."/>
        </authorList>
    </citation>
    <scope>NUCLEOTIDE SEQUENCE</scope>
    <source>
        <strain evidence="3">KUDC0405</strain>
    </source>
</reference>
<dbReference type="RefSeq" id="WP_259612605.1">
    <property type="nucleotide sequence ID" value="NZ_CP091139.2"/>
</dbReference>
<dbReference type="CDD" id="cd07814">
    <property type="entry name" value="SRPBCC_CalC_Aha1-like"/>
    <property type="match status" value="1"/>
</dbReference>
<name>A0ABY5NLB9_9MICO</name>
<dbReference type="SUPFAM" id="SSF55961">
    <property type="entry name" value="Bet v1-like"/>
    <property type="match status" value="1"/>
</dbReference>
<evidence type="ECO:0000313" key="4">
    <source>
        <dbReference type="Proteomes" id="UP001054811"/>
    </source>
</evidence>
<dbReference type="Proteomes" id="UP001054811">
    <property type="component" value="Chromosome"/>
</dbReference>
<comment type="similarity">
    <text evidence="1">Belongs to the AHA1 family.</text>
</comment>
<sequence length="142" mass="15375">MPDITRILDIAAPPSRVWAQFAEPAGMRSWLADDLDIDLQRGGEYRMTGPDGTTITGTVLEIVPEGRLVLSWCEQDAGWRHPARLVFLLEAVTTGTRVTLRHDGFAGIGSPRWAAIEQAYVRGLAEHLVLEALAAAVGADVA</sequence>
<proteinExistence type="inferred from homology"/>